<proteinExistence type="predicted"/>
<feature type="transmembrane region" description="Helical" evidence="1">
    <location>
        <begin position="20"/>
        <end position="37"/>
    </location>
</feature>
<dbReference type="Proteomes" id="UP000198990">
    <property type="component" value="Unassembled WGS sequence"/>
</dbReference>
<name>A0A1H7JGF1_9FLAO</name>
<dbReference type="EMBL" id="FNZN01000002">
    <property type="protein sequence ID" value="SEK72505.1"/>
    <property type="molecule type" value="Genomic_DNA"/>
</dbReference>
<keyword evidence="1" id="KW-0472">Membrane</keyword>
<dbReference type="AlphaFoldDB" id="A0A1H7JGF1"/>
<evidence type="ECO:0008006" key="4">
    <source>
        <dbReference type="Google" id="ProtNLM"/>
    </source>
</evidence>
<dbReference type="Pfam" id="PF14014">
    <property type="entry name" value="DUF4230"/>
    <property type="match status" value="1"/>
</dbReference>
<dbReference type="InterPro" id="IPR025324">
    <property type="entry name" value="DUF4230"/>
</dbReference>
<reference evidence="3" key="1">
    <citation type="submission" date="2016-10" db="EMBL/GenBank/DDBJ databases">
        <authorList>
            <person name="Varghese N."/>
            <person name="Submissions S."/>
        </authorList>
    </citation>
    <scope>NUCLEOTIDE SEQUENCE [LARGE SCALE GENOMIC DNA]</scope>
    <source>
        <strain evidence="3">DSM 16471</strain>
    </source>
</reference>
<evidence type="ECO:0000313" key="3">
    <source>
        <dbReference type="Proteomes" id="UP000198990"/>
    </source>
</evidence>
<keyword evidence="1" id="KW-1133">Transmembrane helix</keyword>
<keyword evidence="3" id="KW-1185">Reference proteome</keyword>
<evidence type="ECO:0000256" key="1">
    <source>
        <dbReference type="SAM" id="Phobius"/>
    </source>
</evidence>
<evidence type="ECO:0000313" key="2">
    <source>
        <dbReference type="EMBL" id="SEK72505.1"/>
    </source>
</evidence>
<keyword evidence="1" id="KW-0812">Transmembrane</keyword>
<dbReference type="STRING" id="228957.SAMN04488008_10234"/>
<gene>
    <name evidence="2" type="ORF">SAMN04488008_10234</name>
</gene>
<protein>
    <recommendedName>
        <fullName evidence="4">DUF4230 domain-containing protein</fullName>
    </recommendedName>
</protein>
<accession>A0A1H7JGF1</accession>
<organism evidence="2 3">
    <name type="scientific">Maribacter orientalis</name>
    <dbReference type="NCBI Taxonomy" id="228957"/>
    <lineage>
        <taxon>Bacteria</taxon>
        <taxon>Pseudomonadati</taxon>
        <taxon>Bacteroidota</taxon>
        <taxon>Flavobacteriia</taxon>
        <taxon>Flavobacteriales</taxon>
        <taxon>Flavobacteriaceae</taxon>
        <taxon>Maribacter</taxon>
    </lineage>
</organism>
<sequence length="220" mass="25078">MYKTNLSVYGFQTSRGMKKFIAGVIITLAIVFIVRSCNDGKVDKSILQENSMLIQQEITNVSKLIVTEGHFAEVYNYKDSKELFGQLLRAEKKALVVVNADVTVAYDLSQIDFEIDEKTKTVKINSIPEAEIKLNPDFQYYDVTADYLNQFDAADYNKIKKTVNASLMKKVEASSLRSNAENRLLSELQKFYILTNSMGWRLTYQEQTIESLKGLQVIKP</sequence>